<keyword evidence="2" id="KW-0238">DNA-binding</keyword>
<dbReference type="InterPro" id="IPR058717">
    <property type="entry name" value="Phage_L5_Integrase_N"/>
</dbReference>
<dbReference type="EMBL" id="JBHSIW010000007">
    <property type="protein sequence ID" value="MFC4903454.1"/>
    <property type="molecule type" value="Genomic_DNA"/>
</dbReference>
<comment type="caution">
    <text evidence="5">The sequence shown here is derived from an EMBL/GenBank/DDBJ whole genome shotgun (WGS) entry which is preliminary data.</text>
</comment>
<dbReference type="Pfam" id="PF00589">
    <property type="entry name" value="Phage_integrase"/>
    <property type="match status" value="1"/>
</dbReference>
<proteinExistence type="inferred from homology"/>
<name>A0ABV9TIP1_9MICC</name>
<dbReference type="InterPro" id="IPR013762">
    <property type="entry name" value="Integrase-like_cat_sf"/>
</dbReference>
<dbReference type="PANTHER" id="PTHR30349">
    <property type="entry name" value="PHAGE INTEGRASE-RELATED"/>
    <property type="match status" value="1"/>
</dbReference>
<dbReference type="Gene3D" id="1.10.150.130">
    <property type="match status" value="1"/>
</dbReference>
<dbReference type="Pfam" id="PF26003">
    <property type="entry name" value="Integrase_N_phage"/>
    <property type="match status" value="1"/>
</dbReference>
<evidence type="ECO:0000313" key="5">
    <source>
        <dbReference type="EMBL" id="MFC4903454.1"/>
    </source>
</evidence>
<dbReference type="InterPro" id="IPR011010">
    <property type="entry name" value="DNA_brk_join_enz"/>
</dbReference>
<reference evidence="6" key="1">
    <citation type="journal article" date="2019" name="Int. J. Syst. Evol. Microbiol.">
        <title>The Global Catalogue of Microorganisms (GCM) 10K type strain sequencing project: providing services to taxonomists for standard genome sequencing and annotation.</title>
        <authorList>
            <consortium name="The Broad Institute Genomics Platform"/>
            <consortium name="The Broad Institute Genome Sequencing Center for Infectious Disease"/>
            <person name="Wu L."/>
            <person name="Ma J."/>
        </authorList>
    </citation>
    <scope>NUCLEOTIDE SEQUENCE [LARGE SCALE GENOMIC DNA]</scope>
    <source>
        <strain evidence="6">CGMCC 4.6946</strain>
    </source>
</reference>
<dbReference type="InterPro" id="IPR050090">
    <property type="entry name" value="Tyrosine_recombinase_XerCD"/>
</dbReference>
<dbReference type="SUPFAM" id="SSF56349">
    <property type="entry name" value="DNA breaking-rejoining enzymes"/>
    <property type="match status" value="1"/>
</dbReference>
<dbReference type="Gene3D" id="1.10.443.10">
    <property type="entry name" value="Intergrase catalytic core"/>
    <property type="match status" value="1"/>
</dbReference>
<evidence type="ECO:0000256" key="3">
    <source>
        <dbReference type="ARBA" id="ARBA00023172"/>
    </source>
</evidence>
<keyword evidence="6" id="KW-1185">Reference proteome</keyword>
<evidence type="ECO:0000256" key="2">
    <source>
        <dbReference type="ARBA" id="ARBA00023125"/>
    </source>
</evidence>
<accession>A0ABV9TIP1</accession>
<dbReference type="PROSITE" id="PS51898">
    <property type="entry name" value="TYR_RECOMBINASE"/>
    <property type="match status" value="1"/>
</dbReference>
<feature type="domain" description="Tyr recombinase" evidence="4">
    <location>
        <begin position="157"/>
        <end position="346"/>
    </location>
</feature>
<protein>
    <submittedName>
        <fullName evidence="5">Tyrosine-type recombinase/integrase</fullName>
    </submittedName>
</protein>
<dbReference type="Proteomes" id="UP001595797">
    <property type="component" value="Unassembled WGS sequence"/>
</dbReference>
<dbReference type="InterPro" id="IPR002104">
    <property type="entry name" value="Integrase_catalytic"/>
</dbReference>
<evidence type="ECO:0000256" key="1">
    <source>
        <dbReference type="ARBA" id="ARBA00008857"/>
    </source>
</evidence>
<evidence type="ECO:0000259" key="4">
    <source>
        <dbReference type="PROSITE" id="PS51898"/>
    </source>
</evidence>
<sequence>MASIQRRENGSWRARYRDGDGREHARHFPRKMDAQAWLDEVTTAVRTGRYVDPAHDRETLAGYYAEFVARQVWTAGTRAAAGTAVASCSFASVPFGKLRRSHVEAWVKGMSEALAPSTVRTRYNYVKIIVRAAVADRRLAEDVTRGVRLPATRKREHAMVVPTPGEVRRVLEAADEHYAPLFALCAFAGLRLGEAAGVQLGDVDFLRRTLHVSRQVQRASAGTVEVRAPKYGSERDVYLPEPLVHLLASHVEAGVIGAEGWLFRGPNGNPPDRAAVGYWWRKATTAAGAEFRLHDLRHFYASGLIAAGCDVVTVQRALGHSNASITLGTYSHLWPTAEDTTRRAAAGLMGQVFGAPADSVRTDGVARAAD</sequence>
<organism evidence="5 6">
    <name type="scientific">Kocuria oceani</name>
    <dbReference type="NCBI Taxonomy" id="988827"/>
    <lineage>
        <taxon>Bacteria</taxon>
        <taxon>Bacillati</taxon>
        <taxon>Actinomycetota</taxon>
        <taxon>Actinomycetes</taxon>
        <taxon>Micrococcales</taxon>
        <taxon>Micrococcaceae</taxon>
        <taxon>Kocuria</taxon>
    </lineage>
</organism>
<dbReference type="CDD" id="cd01189">
    <property type="entry name" value="INT_ICEBs1_C_like"/>
    <property type="match status" value="1"/>
</dbReference>
<dbReference type="InterPro" id="IPR010998">
    <property type="entry name" value="Integrase_recombinase_N"/>
</dbReference>
<gene>
    <name evidence="5" type="ORF">ACFPCS_07725</name>
</gene>
<comment type="similarity">
    <text evidence="1">Belongs to the 'phage' integrase family.</text>
</comment>
<dbReference type="PANTHER" id="PTHR30349:SF64">
    <property type="entry name" value="PROPHAGE INTEGRASE INTD-RELATED"/>
    <property type="match status" value="1"/>
</dbReference>
<dbReference type="RefSeq" id="WP_277550762.1">
    <property type="nucleotide sequence ID" value="NZ_JARAMH010000004.1"/>
</dbReference>
<keyword evidence="3" id="KW-0233">DNA recombination</keyword>
<evidence type="ECO:0000313" key="6">
    <source>
        <dbReference type="Proteomes" id="UP001595797"/>
    </source>
</evidence>